<comment type="caution">
    <text evidence="8">The sequence shown here is derived from an EMBL/GenBank/DDBJ whole genome shotgun (WGS) entry which is preliminary data.</text>
</comment>
<reference evidence="8 9" key="1">
    <citation type="submission" date="2020-04" db="EMBL/GenBank/DDBJ databases">
        <authorList>
            <person name="Alioto T."/>
            <person name="Alioto T."/>
            <person name="Gomez Garrido J."/>
        </authorList>
    </citation>
    <scope>NUCLEOTIDE SEQUENCE [LARGE SCALE GENOMIC DNA]</scope>
</reference>
<dbReference type="Pfam" id="PF07910">
    <property type="entry name" value="Peptidase_C78"/>
    <property type="match status" value="1"/>
</dbReference>
<evidence type="ECO:0000259" key="7">
    <source>
        <dbReference type="Pfam" id="PF20908"/>
    </source>
</evidence>
<dbReference type="GO" id="GO:0071567">
    <property type="term" value="F:deUFMylase activity"/>
    <property type="evidence" value="ECO:0007669"/>
    <property type="project" value="TreeGrafter"/>
</dbReference>
<evidence type="ECO:0000259" key="6">
    <source>
        <dbReference type="Pfam" id="PF07910"/>
    </source>
</evidence>
<dbReference type="SUPFAM" id="SSF54001">
    <property type="entry name" value="Cysteine proteinases"/>
    <property type="match status" value="1"/>
</dbReference>
<evidence type="ECO:0000256" key="5">
    <source>
        <dbReference type="ARBA" id="ARBA00022807"/>
    </source>
</evidence>
<keyword evidence="3" id="KW-0833">Ubl conjugation pathway</keyword>
<dbReference type="EMBL" id="CADEPI010000032">
    <property type="protein sequence ID" value="CAB3367683.1"/>
    <property type="molecule type" value="Genomic_DNA"/>
</dbReference>
<dbReference type="GO" id="GO:0006508">
    <property type="term" value="P:proteolysis"/>
    <property type="evidence" value="ECO:0007669"/>
    <property type="project" value="UniProtKB-KW"/>
</dbReference>
<dbReference type="Pfam" id="PF20908">
    <property type="entry name" value="UfSP2_N"/>
    <property type="match status" value="1"/>
</dbReference>
<keyword evidence="2" id="KW-0645">Protease</keyword>
<evidence type="ECO:0000313" key="8">
    <source>
        <dbReference type="EMBL" id="CAB3367683.1"/>
    </source>
</evidence>
<dbReference type="GO" id="GO:0005783">
    <property type="term" value="C:endoplasmic reticulum"/>
    <property type="evidence" value="ECO:0007669"/>
    <property type="project" value="TreeGrafter"/>
</dbReference>
<comment type="similarity">
    <text evidence="1">Belongs to the peptidase C78 family.</text>
</comment>
<gene>
    <name evidence="8" type="ORF">CLODIP_2_CD02090</name>
</gene>
<dbReference type="OrthoDB" id="417506at2759"/>
<keyword evidence="4" id="KW-0378">Hydrolase</keyword>
<dbReference type="Proteomes" id="UP000494165">
    <property type="component" value="Unassembled WGS sequence"/>
</dbReference>
<evidence type="ECO:0000256" key="1">
    <source>
        <dbReference type="ARBA" id="ARBA00008552"/>
    </source>
</evidence>
<dbReference type="InterPro" id="IPR012462">
    <property type="entry name" value="UFSP1/2_DUB_cat"/>
</dbReference>
<sequence>MAPKPRRLILSNLVFEKFSNTAQGFGLAYGLINDEQCYVLGFLLADESSTVAQLLSSDSGSLSLTSELLKCWAAYEKTLPAGVHIVGNICVPGADDSLVSVVEAAIPDIIEEGVYHCPEGGSPLTLVFKDGVIKASMVDDFMQKEELEYEIVPLSDVLDNFMLVHLKGQIPISSELSDKALNEEMTEQISRASMGVHSFRFKPDVFLNSPDEVNGGDGGRKAASLVVQDGEGKKKKARPGSEMEVVSAELLTKPTKFIEANEIHNFAKCAPFVQHKKGNFEMVKIGFNVDGLCYVHKEKPVIKMYSVLQSCLTRQLFLAKSCLLKELSQKCDISLPISMHFLSPQNGHYLTMAFPEQSDDSALEEDRKTLHDVFVLSKDRPVFRIGCRVTIKDDQPKNAQLINPHVGLSPGIKDAEVAVVYGRYAYHHYMQDSFDDNGWGCAYRSLQTLVSWFRLQGYTDKPVPSHKAIQQCLVDIGDKPHSFVGSKQWIGSTEVSFCMESLLGVTCRIMAVNSADELCSRADDLLRHFRNQGTPVMIGELKVFKSVVENVAVFVI</sequence>
<feature type="domain" description="UFSP2 second" evidence="7">
    <location>
        <begin position="233"/>
        <end position="384"/>
    </location>
</feature>
<dbReference type="AlphaFoldDB" id="A0A8S1CBD5"/>
<name>A0A8S1CBD5_9INSE</name>
<evidence type="ECO:0008006" key="10">
    <source>
        <dbReference type="Google" id="ProtNLM"/>
    </source>
</evidence>
<evidence type="ECO:0000256" key="4">
    <source>
        <dbReference type="ARBA" id="ARBA00022801"/>
    </source>
</evidence>
<dbReference type="InterPro" id="IPR049387">
    <property type="entry name" value="UFSP2-like_2nd"/>
</dbReference>
<proteinExistence type="inferred from homology"/>
<dbReference type="GO" id="GO:0005634">
    <property type="term" value="C:nucleus"/>
    <property type="evidence" value="ECO:0007669"/>
    <property type="project" value="TreeGrafter"/>
</dbReference>
<evidence type="ECO:0000256" key="3">
    <source>
        <dbReference type="ARBA" id="ARBA00022786"/>
    </source>
</evidence>
<accession>A0A8S1CBD5</accession>
<dbReference type="PANTHER" id="PTHR48153">
    <property type="entry name" value="UFM1-SPECIFIC PROTEASE 2"/>
    <property type="match status" value="1"/>
</dbReference>
<dbReference type="PANTHER" id="PTHR48153:SF2">
    <property type="entry name" value="UFM1-SPECIFIC PROTEASE 2"/>
    <property type="match status" value="1"/>
</dbReference>
<evidence type="ECO:0000313" key="9">
    <source>
        <dbReference type="Proteomes" id="UP000494165"/>
    </source>
</evidence>
<organism evidence="8 9">
    <name type="scientific">Cloeon dipterum</name>
    <dbReference type="NCBI Taxonomy" id="197152"/>
    <lineage>
        <taxon>Eukaryota</taxon>
        <taxon>Metazoa</taxon>
        <taxon>Ecdysozoa</taxon>
        <taxon>Arthropoda</taxon>
        <taxon>Hexapoda</taxon>
        <taxon>Insecta</taxon>
        <taxon>Pterygota</taxon>
        <taxon>Palaeoptera</taxon>
        <taxon>Ephemeroptera</taxon>
        <taxon>Pisciforma</taxon>
        <taxon>Baetidae</taxon>
        <taxon>Cloeon</taxon>
    </lineage>
</organism>
<feature type="domain" description="UFSP1/2/DUB catalytic" evidence="6">
    <location>
        <begin position="416"/>
        <end position="540"/>
    </location>
</feature>
<evidence type="ECO:0000256" key="2">
    <source>
        <dbReference type="ARBA" id="ARBA00022670"/>
    </source>
</evidence>
<dbReference type="Gene3D" id="3.90.70.130">
    <property type="match status" value="1"/>
</dbReference>
<keyword evidence="5" id="KW-0788">Thiol protease</keyword>
<keyword evidence="9" id="KW-1185">Reference proteome</keyword>
<dbReference type="InterPro" id="IPR038765">
    <property type="entry name" value="Papain-like_cys_pep_sf"/>
</dbReference>
<protein>
    <recommendedName>
        <fullName evidence="10">Ufm1-specific protease 2</fullName>
    </recommendedName>
</protein>